<proteinExistence type="predicted"/>
<dbReference type="Proteomes" id="UP000275078">
    <property type="component" value="Unassembled WGS sequence"/>
</dbReference>
<reference evidence="2 3" key="1">
    <citation type="journal article" date="2018" name="Nat. Ecol. Evol.">
        <title>Pezizomycetes genomes reveal the molecular basis of ectomycorrhizal truffle lifestyle.</title>
        <authorList>
            <person name="Murat C."/>
            <person name="Payen T."/>
            <person name="Noel B."/>
            <person name="Kuo A."/>
            <person name="Morin E."/>
            <person name="Chen J."/>
            <person name="Kohler A."/>
            <person name="Krizsan K."/>
            <person name="Balestrini R."/>
            <person name="Da Silva C."/>
            <person name="Montanini B."/>
            <person name="Hainaut M."/>
            <person name="Levati E."/>
            <person name="Barry K.W."/>
            <person name="Belfiori B."/>
            <person name="Cichocki N."/>
            <person name="Clum A."/>
            <person name="Dockter R.B."/>
            <person name="Fauchery L."/>
            <person name="Guy J."/>
            <person name="Iotti M."/>
            <person name="Le Tacon F."/>
            <person name="Lindquist E.A."/>
            <person name="Lipzen A."/>
            <person name="Malagnac F."/>
            <person name="Mello A."/>
            <person name="Molinier V."/>
            <person name="Miyauchi S."/>
            <person name="Poulain J."/>
            <person name="Riccioni C."/>
            <person name="Rubini A."/>
            <person name="Sitrit Y."/>
            <person name="Splivallo R."/>
            <person name="Traeger S."/>
            <person name="Wang M."/>
            <person name="Zifcakova L."/>
            <person name="Wipf D."/>
            <person name="Zambonelli A."/>
            <person name="Paolocci F."/>
            <person name="Nowrousian M."/>
            <person name="Ottonello S."/>
            <person name="Baldrian P."/>
            <person name="Spatafora J.W."/>
            <person name="Henrissat B."/>
            <person name="Nagy L.G."/>
            <person name="Aury J.M."/>
            <person name="Wincker P."/>
            <person name="Grigoriev I.V."/>
            <person name="Bonfante P."/>
            <person name="Martin F.M."/>
        </authorList>
    </citation>
    <scope>NUCLEOTIDE SEQUENCE [LARGE SCALE GENOMIC DNA]</scope>
    <source>
        <strain evidence="2 3">RN42</strain>
    </source>
</reference>
<gene>
    <name evidence="2" type="ORF">BJ508DRAFT_301538</name>
</gene>
<sequence>MDKVHWQACKSSQGSGAFYSGSILVLKDSIFLHIGATTYSPNPVDLFWTRHGPLCIVVLNFSLPIAYSPRLYPCAKLVYRCESCPELSVHSTQLYLSTEARVTEHSYAIVGMEYNHRVVSSSSSLPESQCGEAGCPSRRSDRDRGTTRKFKHLSDLMSYLAQNEADTSWKK</sequence>
<dbReference type="AlphaFoldDB" id="A0A3N4IMT6"/>
<organism evidence="2 3">
    <name type="scientific">Ascobolus immersus RN42</name>
    <dbReference type="NCBI Taxonomy" id="1160509"/>
    <lineage>
        <taxon>Eukaryota</taxon>
        <taxon>Fungi</taxon>
        <taxon>Dikarya</taxon>
        <taxon>Ascomycota</taxon>
        <taxon>Pezizomycotina</taxon>
        <taxon>Pezizomycetes</taxon>
        <taxon>Pezizales</taxon>
        <taxon>Ascobolaceae</taxon>
        <taxon>Ascobolus</taxon>
    </lineage>
</organism>
<accession>A0A3N4IMT6</accession>
<keyword evidence="3" id="KW-1185">Reference proteome</keyword>
<feature type="region of interest" description="Disordered" evidence="1">
    <location>
        <begin position="122"/>
        <end position="149"/>
    </location>
</feature>
<evidence type="ECO:0000313" key="2">
    <source>
        <dbReference type="EMBL" id="RPA86727.1"/>
    </source>
</evidence>
<protein>
    <submittedName>
        <fullName evidence="2">Uncharacterized protein</fullName>
    </submittedName>
</protein>
<evidence type="ECO:0000313" key="3">
    <source>
        <dbReference type="Proteomes" id="UP000275078"/>
    </source>
</evidence>
<name>A0A3N4IMT6_ASCIM</name>
<dbReference type="EMBL" id="ML119648">
    <property type="protein sequence ID" value="RPA86727.1"/>
    <property type="molecule type" value="Genomic_DNA"/>
</dbReference>
<evidence type="ECO:0000256" key="1">
    <source>
        <dbReference type="SAM" id="MobiDB-lite"/>
    </source>
</evidence>